<dbReference type="STRING" id="1206466.K0KRR8"/>
<evidence type="ECO:0000313" key="3">
    <source>
        <dbReference type="EMBL" id="CCH44043.1"/>
    </source>
</evidence>
<organism evidence="3 4">
    <name type="scientific">Wickerhamomyces ciferrii (strain ATCC 14091 / BCRC 22168 / CBS 111 / JCM 3599 / NBRC 0793 / NRRL Y-1031 F-60-10)</name>
    <name type="common">Yeast</name>
    <name type="synonym">Pichia ciferrii</name>
    <dbReference type="NCBI Taxonomy" id="1206466"/>
    <lineage>
        <taxon>Eukaryota</taxon>
        <taxon>Fungi</taxon>
        <taxon>Dikarya</taxon>
        <taxon>Ascomycota</taxon>
        <taxon>Saccharomycotina</taxon>
        <taxon>Saccharomycetes</taxon>
        <taxon>Phaffomycetales</taxon>
        <taxon>Wickerhamomycetaceae</taxon>
        <taxon>Wickerhamomyces</taxon>
    </lineage>
</organism>
<dbReference type="InParanoid" id="K0KRR8"/>
<dbReference type="GO" id="GO:0006798">
    <property type="term" value="P:polyphosphate catabolic process"/>
    <property type="evidence" value="ECO:0007669"/>
    <property type="project" value="TreeGrafter"/>
</dbReference>
<dbReference type="GO" id="GO:0005737">
    <property type="term" value="C:cytoplasm"/>
    <property type="evidence" value="ECO:0007669"/>
    <property type="project" value="TreeGrafter"/>
</dbReference>
<keyword evidence="1" id="KW-0812">Transmembrane</keyword>
<gene>
    <name evidence="3" type="ORF">BN7_3602</name>
</gene>
<dbReference type="GO" id="GO:0000298">
    <property type="term" value="F:endopolyphosphatase activity"/>
    <property type="evidence" value="ECO:0007669"/>
    <property type="project" value="TreeGrafter"/>
</dbReference>
<dbReference type="Pfam" id="PF00149">
    <property type="entry name" value="Metallophos"/>
    <property type="match status" value="1"/>
</dbReference>
<keyword evidence="1" id="KW-1133">Transmembrane helix</keyword>
<dbReference type="GO" id="GO:0016791">
    <property type="term" value="F:phosphatase activity"/>
    <property type="evidence" value="ECO:0007669"/>
    <property type="project" value="TreeGrafter"/>
</dbReference>
<name>K0KRR8_WICCF</name>
<evidence type="ECO:0000259" key="2">
    <source>
        <dbReference type="Pfam" id="PF00149"/>
    </source>
</evidence>
<dbReference type="InterPro" id="IPR004843">
    <property type="entry name" value="Calcineurin-like_PHP"/>
</dbReference>
<dbReference type="SUPFAM" id="SSF56300">
    <property type="entry name" value="Metallo-dependent phosphatases"/>
    <property type="match status" value="1"/>
</dbReference>
<dbReference type="PANTHER" id="PTHR42850">
    <property type="entry name" value="METALLOPHOSPHOESTERASE"/>
    <property type="match status" value="1"/>
</dbReference>
<accession>K0KRR8</accession>
<dbReference type="HOGENOM" id="CLU_023125_0_1_1"/>
<evidence type="ECO:0000313" key="4">
    <source>
        <dbReference type="Proteomes" id="UP000009328"/>
    </source>
</evidence>
<evidence type="ECO:0000256" key="1">
    <source>
        <dbReference type="SAM" id="Phobius"/>
    </source>
</evidence>
<keyword evidence="4" id="KW-1185">Reference proteome</keyword>
<dbReference type="AlphaFoldDB" id="K0KRR8"/>
<feature type="transmembrane region" description="Helical" evidence="1">
    <location>
        <begin position="28"/>
        <end position="46"/>
    </location>
</feature>
<dbReference type="PANTHER" id="PTHR42850:SF4">
    <property type="entry name" value="ZINC-DEPENDENT ENDOPOLYPHOSPHATASE"/>
    <property type="match status" value="1"/>
</dbReference>
<dbReference type="eggNOG" id="KOG0371">
    <property type="taxonomic scope" value="Eukaryota"/>
</dbReference>
<dbReference type="FunCoup" id="K0KRR8">
    <property type="interactions" value="58"/>
</dbReference>
<reference evidence="3 4" key="1">
    <citation type="journal article" date="2012" name="Eukaryot. Cell">
        <title>Draft genome sequence of Wickerhamomyces ciferrii NRRL Y-1031 F-60-10.</title>
        <authorList>
            <person name="Schneider J."/>
            <person name="Andrea H."/>
            <person name="Blom J."/>
            <person name="Jaenicke S."/>
            <person name="Ruckert C."/>
            <person name="Schorsch C."/>
            <person name="Szczepanowski R."/>
            <person name="Farwick M."/>
            <person name="Goesmann A."/>
            <person name="Puhler A."/>
            <person name="Schaffer S."/>
            <person name="Tauch A."/>
            <person name="Kohler T."/>
            <person name="Brinkrolf K."/>
        </authorList>
    </citation>
    <scope>NUCLEOTIDE SEQUENCE [LARGE SCALE GENOMIC DNA]</scope>
    <source>
        <strain evidence="4">ATCC 14091 / BCRC 22168 / CBS 111 / JCM 3599 / NBRC 0793 / NRRL Y-1031 F-60-10</strain>
    </source>
</reference>
<dbReference type="EMBL" id="CAIF01000103">
    <property type="protein sequence ID" value="CCH44043.1"/>
    <property type="molecule type" value="Genomic_DNA"/>
</dbReference>
<dbReference type="Gene3D" id="3.60.21.10">
    <property type="match status" value="1"/>
</dbReference>
<dbReference type="Proteomes" id="UP000009328">
    <property type="component" value="Unassembled WGS sequence"/>
</dbReference>
<keyword evidence="1" id="KW-0472">Membrane</keyword>
<protein>
    <recommendedName>
        <fullName evidence="2">Calcineurin-like phosphoesterase domain-containing protein</fullName>
    </recommendedName>
</protein>
<feature type="domain" description="Calcineurin-like phosphoesterase" evidence="2">
    <location>
        <begin position="75"/>
        <end position="270"/>
    </location>
</feature>
<comment type="caution">
    <text evidence="3">The sequence shown here is derived from an EMBL/GenBank/DDBJ whole genome shotgun (WGS) entry which is preliminary data.</text>
</comment>
<proteinExistence type="predicted"/>
<sequence length="320" mass="36950">MSRDYQTIESELIDETTNYQSSFKKIKYIIFSILTIPFIIYLFIILPTQETERINLPRLNKFDKLSKPLTKTNERLIIIGDVHGSLKPLKNLIEKVEFNNEMDQVILLGDYLSKGPDSIGVLDYAMENGFKGILGNHELSILAKYQGSKNLYFQDDDLYNLTKKTIDGPKKIDKEIMIAKKLTPEHINYITSMPIFLELGLVSSFTNHENKWNSPINGIASHLGINIDKKTIENQKIMDQLQLNKYWFKDYNNYEKTIDKKHRNIIFYGHYAGLGLNLNKYSKGLDSGCVYGGELTAMVIYIEKEHDELVYKHDVVSVKC</sequence>
<dbReference type="InterPro" id="IPR029052">
    <property type="entry name" value="Metallo-depent_PP-like"/>
</dbReference>
<dbReference type="InterPro" id="IPR050126">
    <property type="entry name" value="Ap4A_hydrolase"/>
</dbReference>
<dbReference type="CDD" id="cd00144">
    <property type="entry name" value="MPP_PPP_family"/>
    <property type="match status" value="1"/>
</dbReference>